<dbReference type="PATRIC" id="fig|45658.7.peg.3767"/>
<reference evidence="2 3" key="1">
    <citation type="submission" date="2016-07" db="EMBL/GenBank/DDBJ databases">
        <title>Genome sequencing of Vibrio scophthalmi strain VS-05, an isolated from Paralichthys olivaceus.</title>
        <authorList>
            <person name="Han H.-J."/>
        </authorList>
    </citation>
    <scope>NUCLEOTIDE SEQUENCE [LARGE SCALE GENOMIC DNA]</scope>
    <source>
        <strain evidence="2 3">VS-05</strain>
    </source>
</reference>
<dbReference type="Proteomes" id="UP000092528">
    <property type="component" value="Chromosome 2"/>
</dbReference>
<evidence type="ECO:0000313" key="3">
    <source>
        <dbReference type="Proteomes" id="UP000092528"/>
    </source>
</evidence>
<gene>
    <name evidence="2" type="ORF">VSVS05_03802</name>
</gene>
<dbReference type="PROSITE" id="PS51257">
    <property type="entry name" value="PROKAR_LIPOPROTEIN"/>
    <property type="match status" value="1"/>
</dbReference>
<keyword evidence="2" id="KW-0378">Hydrolase</keyword>
<dbReference type="STRING" id="45658.VSVS12_03438"/>
<dbReference type="PANTHER" id="PTHR43283:SF7">
    <property type="entry name" value="BETA-LACTAMASE-RELATED DOMAIN-CONTAINING PROTEIN"/>
    <property type="match status" value="1"/>
</dbReference>
<organism evidence="2 3">
    <name type="scientific">Vibrio scophthalmi</name>
    <dbReference type="NCBI Taxonomy" id="45658"/>
    <lineage>
        <taxon>Bacteria</taxon>
        <taxon>Pseudomonadati</taxon>
        <taxon>Pseudomonadota</taxon>
        <taxon>Gammaproteobacteria</taxon>
        <taxon>Vibrionales</taxon>
        <taxon>Vibrionaceae</taxon>
        <taxon>Vibrio</taxon>
    </lineage>
</organism>
<dbReference type="AlphaFoldDB" id="A0A1C7FGE4"/>
<sequence>MSRTFFAVLVVIVTSLIGGCFDQQEQGIKYHGVYTTDQVNLPLIQIYHQNGQDYLRSAWGVLAIDVSTQGAIKIHDSRVSISGQFTHAQQGEYQQAQFSENGQSYQAKRHHALPQHQLLDKLYDSPEWFTSVGQHQSCQFSSWSENPDAKFDRDLIDELTQLGEKESGPFAKTNSFLIAKNGEIVYEKYLNGWQSAYPHSVQSITKSLTAMMVGVAQQQGKLGDTQQKLSELMPQYESLLQGEKASLTLHDFLSMGAGLEWDEWGTPYSEPGNIRYQEMIENDPARFVLSRSMVDKPGARFNYNGGLVTIVGQLLAEQTQHDNFAEFMKSSPLQSLCLEHAYISKQAGNHSNTAGGAFLRSRDMLKLGLLLDNQGKWQGNQIISPSWINQMTTPYLATPIYSSGYGYYWWIDHIFSGGKTYQVNYALGYGGQMIAVVDDLNLVIVRTASNFELLLPHTRLMKEFILPAFGH</sequence>
<name>A0A1C7FGE4_9VIBR</name>
<dbReference type="GeneID" id="96874008"/>
<dbReference type="Pfam" id="PF00144">
    <property type="entry name" value="Beta-lactamase"/>
    <property type="match status" value="1"/>
</dbReference>
<feature type="domain" description="Beta-lactamase-related" evidence="1">
    <location>
        <begin position="175"/>
        <end position="448"/>
    </location>
</feature>
<accession>A0A1C7FGE4</accession>
<dbReference type="SUPFAM" id="SSF56601">
    <property type="entry name" value="beta-lactamase/transpeptidase-like"/>
    <property type="match status" value="1"/>
</dbReference>
<evidence type="ECO:0000259" key="1">
    <source>
        <dbReference type="Pfam" id="PF00144"/>
    </source>
</evidence>
<protein>
    <submittedName>
        <fullName evidence="2">6-aminohexanoate-oligomer exohydrolase</fullName>
        <ecNumber evidence="2">3.5.1.46</ecNumber>
    </submittedName>
</protein>
<proteinExistence type="predicted"/>
<dbReference type="Gene3D" id="3.40.710.10">
    <property type="entry name" value="DD-peptidase/beta-lactamase superfamily"/>
    <property type="match status" value="1"/>
</dbReference>
<dbReference type="InterPro" id="IPR050789">
    <property type="entry name" value="Diverse_Enzym_Activities"/>
</dbReference>
<evidence type="ECO:0000313" key="2">
    <source>
        <dbReference type="EMBL" id="ANU38838.1"/>
    </source>
</evidence>
<dbReference type="RefSeq" id="WP_065546522.1">
    <property type="nucleotide sequence ID" value="NZ_CP016415.1"/>
</dbReference>
<keyword evidence="3" id="KW-1185">Reference proteome</keyword>
<dbReference type="InterPro" id="IPR012338">
    <property type="entry name" value="Beta-lactam/transpept-like"/>
</dbReference>
<dbReference type="PANTHER" id="PTHR43283">
    <property type="entry name" value="BETA-LACTAMASE-RELATED"/>
    <property type="match status" value="1"/>
</dbReference>
<dbReference type="EMBL" id="CP016415">
    <property type="protein sequence ID" value="ANU38838.1"/>
    <property type="molecule type" value="Genomic_DNA"/>
</dbReference>
<dbReference type="EC" id="3.5.1.46" evidence="2"/>
<dbReference type="GO" id="GO:0019875">
    <property type="term" value="F:6-aminohexanoate-dimer hydrolase activity"/>
    <property type="evidence" value="ECO:0007669"/>
    <property type="project" value="UniProtKB-EC"/>
</dbReference>
<dbReference type="InterPro" id="IPR001466">
    <property type="entry name" value="Beta-lactam-related"/>
</dbReference>